<reference evidence="2" key="1">
    <citation type="submission" date="2020-11" db="EMBL/GenBank/DDBJ databases">
        <authorList>
            <consortium name="DOE Joint Genome Institute"/>
            <person name="Ahrendt S."/>
            <person name="Riley R."/>
            <person name="Andreopoulos W."/>
            <person name="LaButti K."/>
            <person name="Pangilinan J."/>
            <person name="Ruiz-duenas F.J."/>
            <person name="Barrasa J.M."/>
            <person name="Sanchez-Garcia M."/>
            <person name="Camarero S."/>
            <person name="Miyauchi S."/>
            <person name="Serrano A."/>
            <person name="Linde D."/>
            <person name="Babiker R."/>
            <person name="Drula E."/>
            <person name="Ayuso-Fernandez I."/>
            <person name="Pacheco R."/>
            <person name="Padilla G."/>
            <person name="Ferreira P."/>
            <person name="Barriuso J."/>
            <person name="Kellner H."/>
            <person name="Castanera R."/>
            <person name="Alfaro M."/>
            <person name="Ramirez L."/>
            <person name="Pisabarro A.G."/>
            <person name="Kuo A."/>
            <person name="Tritt A."/>
            <person name="Lipzen A."/>
            <person name="He G."/>
            <person name="Yan M."/>
            <person name="Ng V."/>
            <person name="Cullen D."/>
            <person name="Martin F."/>
            <person name="Rosso M.-N."/>
            <person name="Henrissat B."/>
            <person name="Hibbett D."/>
            <person name="Martinez A.T."/>
            <person name="Grigoriev I.V."/>
        </authorList>
    </citation>
    <scope>NUCLEOTIDE SEQUENCE</scope>
    <source>
        <strain evidence="2">AH 44721</strain>
    </source>
</reference>
<protein>
    <submittedName>
        <fullName evidence="2">Uncharacterized protein</fullName>
    </submittedName>
</protein>
<gene>
    <name evidence="2" type="ORF">CPB84DRAFT_1746686</name>
</gene>
<feature type="compositionally biased region" description="Basic residues" evidence="1">
    <location>
        <begin position="49"/>
        <end position="59"/>
    </location>
</feature>
<sequence>MSVVVDVSLILCRSIQKVCGDLKEKQATKREARKERVEQGAEQNTSNPKTRKRRHRTKHQFAVDQSSGEDALPLDRHLGISSEARATAEARVNREQQRILGQEAQSVMTFLSSHRVRRVHTIAAEDETADLPAYDHTASRLPSYEHAIASPTDRSAGAAWLTDANCDLDRGPERCYENCEARDRLSFPPAYT</sequence>
<accession>A0A9P5NMN8</accession>
<keyword evidence="3" id="KW-1185">Reference proteome</keyword>
<feature type="compositionally biased region" description="Basic and acidic residues" evidence="1">
    <location>
        <begin position="24"/>
        <end position="39"/>
    </location>
</feature>
<dbReference type="Proteomes" id="UP000724874">
    <property type="component" value="Unassembled WGS sequence"/>
</dbReference>
<evidence type="ECO:0000313" key="3">
    <source>
        <dbReference type="Proteomes" id="UP000724874"/>
    </source>
</evidence>
<comment type="caution">
    <text evidence="2">The sequence shown here is derived from an EMBL/GenBank/DDBJ whole genome shotgun (WGS) entry which is preliminary data.</text>
</comment>
<dbReference type="AlphaFoldDB" id="A0A9P5NMN8"/>
<organism evidence="2 3">
    <name type="scientific">Gymnopilus junonius</name>
    <name type="common">Spectacular rustgill mushroom</name>
    <name type="synonym">Gymnopilus spectabilis subsp. junonius</name>
    <dbReference type="NCBI Taxonomy" id="109634"/>
    <lineage>
        <taxon>Eukaryota</taxon>
        <taxon>Fungi</taxon>
        <taxon>Dikarya</taxon>
        <taxon>Basidiomycota</taxon>
        <taxon>Agaricomycotina</taxon>
        <taxon>Agaricomycetes</taxon>
        <taxon>Agaricomycetidae</taxon>
        <taxon>Agaricales</taxon>
        <taxon>Agaricineae</taxon>
        <taxon>Hymenogastraceae</taxon>
        <taxon>Gymnopilus</taxon>
    </lineage>
</organism>
<evidence type="ECO:0000313" key="2">
    <source>
        <dbReference type="EMBL" id="KAF8902424.1"/>
    </source>
</evidence>
<evidence type="ECO:0000256" key="1">
    <source>
        <dbReference type="SAM" id="MobiDB-lite"/>
    </source>
</evidence>
<dbReference type="EMBL" id="JADNYJ010000036">
    <property type="protein sequence ID" value="KAF8902424.1"/>
    <property type="molecule type" value="Genomic_DNA"/>
</dbReference>
<proteinExistence type="predicted"/>
<name>A0A9P5NMN8_GYMJU</name>
<feature type="region of interest" description="Disordered" evidence="1">
    <location>
        <begin position="24"/>
        <end position="73"/>
    </location>
</feature>